<evidence type="ECO:0000313" key="3">
    <source>
        <dbReference type="EMBL" id="ROU08344.1"/>
    </source>
</evidence>
<keyword evidence="2" id="KW-0472">Membrane</keyword>
<feature type="transmembrane region" description="Helical" evidence="2">
    <location>
        <begin position="45"/>
        <end position="65"/>
    </location>
</feature>
<gene>
    <name evidence="3" type="ORF">D9T17_04540</name>
</gene>
<dbReference type="AlphaFoldDB" id="A0A3N2RLT3"/>
<name>A0A3N2RLT3_LYSEN</name>
<evidence type="ECO:0000256" key="1">
    <source>
        <dbReference type="SAM" id="MobiDB-lite"/>
    </source>
</evidence>
<dbReference type="EMBL" id="RCTY01000013">
    <property type="protein sequence ID" value="ROU08344.1"/>
    <property type="molecule type" value="Genomic_DNA"/>
</dbReference>
<sequence>MDGTSDRNNRGRRVLLRWLFAYPLAALALTIYYAATSARTDMGEFLLLVVIAIGVALAIPVLALIDGARCRAIGAALGGCFLGIVPAALVFAGIDAADRAMSQHALDMQRQRMAVLVEASARGDRAGVSAAMAKLGGEYGPGHALCLLGAVGRSEDWVLPQPTDGALRVSTAHLFDSAEALMQGRTRTQQQALLGALLMRLGEREDGLGHLPRWLRLWRGTQADPAARALVFAQPRDDDSIGECYLEGDADLARIVADTWHDDGVRTWIAAGYGFSAEQAQPALDGVRSPAGLDALAASGLALGPLMLRAEDRGDALSRLATQLPQRLDDSDAPATLADLVDGYLRAGARLDRAAFGKTPCETFVDGERYQANIRTAALAPAREAAAQRIRQSLCPQGRPPVATSSSTDAFQDSLNAAVEAAQREGRGEGGEEGGAADPTP</sequence>
<feature type="compositionally biased region" description="Polar residues" evidence="1">
    <location>
        <begin position="403"/>
        <end position="415"/>
    </location>
</feature>
<evidence type="ECO:0000256" key="2">
    <source>
        <dbReference type="SAM" id="Phobius"/>
    </source>
</evidence>
<keyword evidence="2" id="KW-0812">Transmembrane</keyword>
<protein>
    <submittedName>
        <fullName evidence="3">Uncharacterized protein</fullName>
    </submittedName>
</protein>
<comment type="caution">
    <text evidence="3">The sequence shown here is derived from an EMBL/GenBank/DDBJ whole genome shotgun (WGS) entry which is preliminary data.</text>
</comment>
<reference evidence="3 4" key="1">
    <citation type="submission" date="2018-10" db="EMBL/GenBank/DDBJ databases">
        <title>The genome of Lysobacter enzymogenes OH11.</title>
        <authorList>
            <person name="Liu F."/>
            <person name="Zhao Y."/>
            <person name="Qian G."/>
            <person name="Chen Y."/>
            <person name="Xu H."/>
        </authorList>
    </citation>
    <scope>NUCLEOTIDE SEQUENCE [LARGE SCALE GENOMIC DNA]</scope>
    <source>
        <strain evidence="3 4">OH11</strain>
    </source>
</reference>
<dbReference type="Proteomes" id="UP000275910">
    <property type="component" value="Unassembled WGS sequence"/>
</dbReference>
<evidence type="ECO:0000313" key="4">
    <source>
        <dbReference type="Proteomes" id="UP000275910"/>
    </source>
</evidence>
<accession>A0A3N2RLT3</accession>
<feature type="transmembrane region" description="Helical" evidence="2">
    <location>
        <begin position="72"/>
        <end position="94"/>
    </location>
</feature>
<keyword evidence="2" id="KW-1133">Transmembrane helix</keyword>
<proteinExistence type="predicted"/>
<organism evidence="3 4">
    <name type="scientific">Lysobacter enzymogenes</name>
    <dbReference type="NCBI Taxonomy" id="69"/>
    <lineage>
        <taxon>Bacteria</taxon>
        <taxon>Pseudomonadati</taxon>
        <taxon>Pseudomonadota</taxon>
        <taxon>Gammaproteobacteria</taxon>
        <taxon>Lysobacterales</taxon>
        <taxon>Lysobacteraceae</taxon>
        <taxon>Lysobacter</taxon>
    </lineage>
</organism>
<feature type="region of interest" description="Disordered" evidence="1">
    <location>
        <begin position="395"/>
        <end position="441"/>
    </location>
</feature>
<feature type="transmembrane region" description="Helical" evidence="2">
    <location>
        <begin position="14"/>
        <end position="33"/>
    </location>
</feature>
<dbReference type="RefSeq" id="WP_123646316.1">
    <property type="nucleotide sequence ID" value="NZ_RCTY01000013.1"/>
</dbReference>